<name>A0AA35TMQ4_GEOBA</name>
<dbReference type="PANTHER" id="PTHR42879">
    <property type="entry name" value="3-OXOACYL-(ACYL-CARRIER-PROTEIN) REDUCTASE"/>
    <property type="match status" value="1"/>
</dbReference>
<reference evidence="4" key="1">
    <citation type="submission" date="2023-03" db="EMBL/GenBank/DDBJ databases">
        <authorList>
            <person name="Steffen K."/>
            <person name="Cardenas P."/>
        </authorList>
    </citation>
    <scope>NUCLEOTIDE SEQUENCE</scope>
</reference>
<dbReference type="InterPro" id="IPR050259">
    <property type="entry name" value="SDR"/>
</dbReference>
<dbReference type="InterPro" id="IPR036291">
    <property type="entry name" value="NAD(P)-bd_dom_sf"/>
</dbReference>
<organism evidence="4 5">
    <name type="scientific">Geodia barretti</name>
    <name type="common">Barrett's horny sponge</name>
    <dbReference type="NCBI Taxonomy" id="519541"/>
    <lineage>
        <taxon>Eukaryota</taxon>
        <taxon>Metazoa</taxon>
        <taxon>Porifera</taxon>
        <taxon>Demospongiae</taxon>
        <taxon>Heteroscleromorpha</taxon>
        <taxon>Tetractinellida</taxon>
        <taxon>Astrophorina</taxon>
        <taxon>Geodiidae</taxon>
        <taxon>Geodia</taxon>
    </lineage>
</organism>
<dbReference type="AlphaFoldDB" id="A0AA35TMQ4"/>
<dbReference type="InterPro" id="IPR002347">
    <property type="entry name" value="SDR_fam"/>
</dbReference>
<proteinExistence type="inferred from homology"/>
<keyword evidence="5" id="KW-1185">Reference proteome</keyword>
<dbReference type="Proteomes" id="UP001174909">
    <property type="component" value="Unassembled WGS sequence"/>
</dbReference>
<evidence type="ECO:0000313" key="4">
    <source>
        <dbReference type="EMBL" id="CAI8050431.1"/>
    </source>
</evidence>
<comment type="similarity">
    <text evidence="1">Belongs to the short-chain dehydrogenases/reductases (SDR) family.</text>
</comment>
<dbReference type="PRINTS" id="PR00081">
    <property type="entry name" value="GDHRDH"/>
</dbReference>
<evidence type="ECO:0000313" key="5">
    <source>
        <dbReference type="Proteomes" id="UP001174909"/>
    </source>
</evidence>
<accession>A0AA35TMQ4</accession>
<dbReference type="SUPFAM" id="SSF51735">
    <property type="entry name" value="NAD(P)-binding Rossmann-fold domains"/>
    <property type="match status" value="1"/>
</dbReference>
<evidence type="ECO:0000256" key="1">
    <source>
        <dbReference type="ARBA" id="ARBA00006484"/>
    </source>
</evidence>
<dbReference type="EC" id="1.1.1.100" evidence="2"/>
<dbReference type="EMBL" id="CASHTH010003866">
    <property type="protein sequence ID" value="CAI8050431.1"/>
    <property type="molecule type" value="Genomic_DNA"/>
</dbReference>
<gene>
    <name evidence="4" type="ORF">GBAR_LOCUS27698</name>
</gene>
<comment type="catalytic activity">
    <reaction evidence="3">
        <text>a (3R)-hydroxyacyl-[ACP] + NADP(+) = a 3-oxoacyl-[ACP] + NADPH + H(+)</text>
        <dbReference type="Rhea" id="RHEA:17397"/>
        <dbReference type="Rhea" id="RHEA-COMP:9916"/>
        <dbReference type="Rhea" id="RHEA-COMP:9945"/>
        <dbReference type="ChEBI" id="CHEBI:15378"/>
        <dbReference type="ChEBI" id="CHEBI:57783"/>
        <dbReference type="ChEBI" id="CHEBI:58349"/>
        <dbReference type="ChEBI" id="CHEBI:78776"/>
        <dbReference type="ChEBI" id="CHEBI:78827"/>
        <dbReference type="EC" id="1.1.1.100"/>
    </reaction>
</comment>
<dbReference type="Gene3D" id="3.40.50.720">
    <property type="entry name" value="NAD(P)-binding Rossmann-like Domain"/>
    <property type="match status" value="1"/>
</dbReference>
<evidence type="ECO:0000256" key="2">
    <source>
        <dbReference type="ARBA" id="ARBA00012948"/>
    </source>
</evidence>
<comment type="caution">
    <text evidence="4">The sequence shown here is derived from an EMBL/GenBank/DDBJ whole genome shotgun (WGS) entry which is preliminary data.</text>
</comment>
<dbReference type="GO" id="GO:0004316">
    <property type="term" value="F:3-oxoacyl-[acyl-carrier-protein] reductase (NADPH) activity"/>
    <property type="evidence" value="ECO:0007669"/>
    <property type="project" value="UniProtKB-EC"/>
</dbReference>
<protein>
    <recommendedName>
        <fullName evidence="2">3-oxoacyl-[acyl-carrier-protein] reductase</fullName>
        <ecNumber evidence="2">1.1.1.100</ecNumber>
    </recommendedName>
</protein>
<evidence type="ECO:0000256" key="3">
    <source>
        <dbReference type="ARBA" id="ARBA00048508"/>
    </source>
</evidence>
<dbReference type="Pfam" id="PF13561">
    <property type="entry name" value="adh_short_C2"/>
    <property type="match status" value="1"/>
</dbReference>
<sequence length="272" mass="28245">MDFGLEGKLAFVGGASRGIGKAIALELAREGADVVVGSRSMPDLEQTAAEIVETTGRRAIPMSFDATNREQVDRVINDAADTLGGLHILVNSASLPGGSPSATGPIEDLIDEELLSDFDVKFVGALRCSRAAIPMLKAQGFGRIINISGLNARNAGNLSGGARNTSLVHMTKTLAAQLGQFGITVNCIHPGTTRTERTPSLLASRAEQLGVSPEEAEAQDFSPGSARGNHICRMVDASEIGYLTAFLASDKAWAITGELIAAGGGTGSAVYY</sequence>
<dbReference type="PANTHER" id="PTHR42879:SF6">
    <property type="entry name" value="NADPH-DEPENDENT REDUCTASE BACG"/>
    <property type="match status" value="1"/>
</dbReference>